<dbReference type="Pfam" id="PF03734">
    <property type="entry name" value="YkuD"/>
    <property type="match status" value="1"/>
</dbReference>
<protein>
    <submittedName>
        <fullName evidence="8">SH3 domain-containing protein</fullName>
    </submittedName>
</protein>
<evidence type="ECO:0000256" key="4">
    <source>
        <dbReference type="ARBA" id="ARBA00022984"/>
    </source>
</evidence>
<comment type="pathway">
    <text evidence="1 6">Cell wall biogenesis; peptidoglycan biosynthesis.</text>
</comment>
<dbReference type="InterPro" id="IPR050979">
    <property type="entry name" value="LD-transpeptidase"/>
</dbReference>
<feature type="domain" description="L,D-TPase catalytic" evidence="7">
    <location>
        <begin position="112"/>
        <end position="235"/>
    </location>
</feature>
<dbReference type="Gene3D" id="2.30.30.40">
    <property type="entry name" value="SH3 Domains"/>
    <property type="match status" value="1"/>
</dbReference>
<evidence type="ECO:0000256" key="1">
    <source>
        <dbReference type="ARBA" id="ARBA00004752"/>
    </source>
</evidence>
<dbReference type="Pfam" id="PF08239">
    <property type="entry name" value="SH3_3"/>
    <property type="match status" value="1"/>
</dbReference>
<reference evidence="8 9" key="1">
    <citation type="submission" date="2018-06" db="EMBL/GenBank/DDBJ databases">
        <title>Genomic Encyclopedia of Type Strains, Phase IV (KMG-IV): sequencing the most valuable type-strain genomes for metagenomic binning, comparative biology and taxonomic classification.</title>
        <authorList>
            <person name="Goeker M."/>
        </authorList>
    </citation>
    <scope>NUCLEOTIDE SEQUENCE [LARGE SCALE GENOMIC DNA]</scope>
    <source>
        <strain evidence="8 9">DSM 22112</strain>
    </source>
</reference>
<dbReference type="GO" id="GO:0016740">
    <property type="term" value="F:transferase activity"/>
    <property type="evidence" value="ECO:0007669"/>
    <property type="project" value="UniProtKB-KW"/>
</dbReference>
<keyword evidence="3 6" id="KW-0133">Cell shape</keyword>
<dbReference type="Gene3D" id="2.40.440.10">
    <property type="entry name" value="L,D-transpeptidase catalytic domain-like"/>
    <property type="match status" value="1"/>
</dbReference>
<dbReference type="GO" id="GO:0071972">
    <property type="term" value="F:peptidoglycan L,D-transpeptidase activity"/>
    <property type="evidence" value="ECO:0007669"/>
    <property type="project" value="TreeGrafter"/>
</dbReference>
<dbReference type="GO" id="GO:0005576">
    <property type="term" value="C:extracellular region"/>
    <property type="evidence" value="ECO:0007669"/>
    <property type="project" value="TreeGrafter"/>
</dbReference>
<dbReference type="Proteomes" id="UP000253490">
    <property type="component" value="Unassembled WGS sequence"/>
</dbReference>
<dbReference type="GO" id="GO:0018104">
    <property type="term" value="P:peptidoglycan-protein cross-linking"/>
    <property type="evidence" value="ECO:0007669"/>
    <property type="project" value="TreeGrafter"/>
</dbReference>
<dbReference type="UniPathway" id="UPA00219"/>
<evidence type="ECO:0000256" key="2">
    <source>
        <dbReference type="ARBA" id="ARBA00022679"/>
    </source>
</evidence>
<evidence type="ECO:0000313" key="8">
    <source>
        <dbReference type="EMBL" id="RBP64433.1"/>
    </source>
</evidence>
<evidence type="ECO:0000313" key="9">
    <source>
        <dbReference type="Proteomes" id="UP000253490"/>
    </source>
</evidence>
<gene>
    <name evidence="8" type="ORF">DES36_10848</name>
</gene>
<dbReference type="PROSITE" id="PS52029">
    <property type="entry name" value="LD_TPASE"/>
    <property type="match status" value="1"/>
</dbReference>
<keyword evidence="5 6" id="KW-0961">Cell wall biogenesis/degradation</keyword>
<dbReference type="PANTHER" id="PTHR30582">
    <property type="entry name" value="L,D-TRANSPEPTIDASE"/>
    <property type="match status" value="1"/>
</dbReference>
<feature type="active site" description="Nucleophile" evidence="6">
    <location>
        <position position="211"/>
    </location>
</feature>
<evidence type="ECO:0000256" key="3">
    <source>
        <dbReference type="ARBA" id="ARBA00022960"/>
    </source>
</evidence>
<dbReference type="GO" id="GO:0071555">
    <property type="term" value="P:cell wall organization"/>
    <property type="evidence" value="ECO:0007669"/>
    <property type="project" value="UniProtKB-UniRule"/>
</dbReference>
<keyword evidence="2" id="KW-0808">Transferase</keyword>
<accession>A0A366I6N4</accession>
<keyword evidence="9" id="KW-1185">Reference proteome</keyword>
<evidence type="ECO:0000259" key="7">
    <source>
        <dbReference type="PROSITE" id="PS52029"/>
    </source>
</evidence>
<proteinExistence type="predicted"/>
<dbReference type="InterPro" id="IPR003646">
    <property type="entry name" value="SH3-like_bac-type"/>
</dbReference>
<dbReference type="InterPro" id="IPR005490">
    <property type="entry name" value="LD_TPept_cat_dom"/>
</dbReference>
<name>A0A366I6N4_9FIRM</name>
<feature type="active site" description="Proton donor/acceptor" evidence="6">
    <location>
        <position position="188"/>
    </location>
</feature>
<dbReference type="CDD" id="cd16913">
    <property type="entry name" value="YkuD_like"/>
    <property type="match status" value="1"/>
</dbReference>
<dbReference type="InterPro" id="IPR038063">
    <property type="entry name" value="Transpep_catalytic_dom"/>
</dbReference>
<dbReference type="PANTHER" id="PTHR30582:SF2">
    <property type="entry name" value="L,D-TRANSPEPTIDASE YCIB-RELATED"/>
    <property type="match status" value="1"/>
</dbReference>
<organism evidence="8 9">
    <name type="scientific">Alkalibaculum bacchi</name>
    <dbReference type="NCBI Taxonomy" id="645887"/>
    <lineage>
        <taxon>Bacteria</taxon>
        <taxon>Bacillati</taxon>
        <taxon>Bacillota</taxon>
        <taxon>Clostridia</taxon>
        <taxon>Eubacteriales</taxon>
        <taxon>Eubacteriaceae</taxon>
        <taxon>Alkalibaculum</taxon>
    </lineage>
</organism>
<dbReference type="GO" id="GO:0008360">
    <property type="term" value="P:regulation of cell shape"/>
    <property type="evidence" value="ECO:0007669"/>
    <property type="project" value="UniProtKB-UniRule"/>
</dbReference>
<evidence type="ECO:0000256" key="5">
    <source>
        <dbReference type="ARBA" id="ARBA00023316"/>
    </source>
</evidence>
<dbReference type="EMBL" id="QNRX01000008">
    <property type="protein sequence ID" value="RBP64433.1"/>
    <property type="molecule type" value="Genomic_DNA"/>
</dbReference>
<evidence type="ECO:0000256" key="6">
    <source>
        <dbReference type="PROSITE-ProRule" id="PRU01373"/>
    </source>
</evidence>
<sequence length="235" mass="27288">MSVDNKKAVNPFNNLVHPSRVKAVLREGAIMRAENVDNSQTVDTVSSGEIVTIQQDRGYLWYQIKKKNGKVGWVPREVLYIPENEPTNRNQLTKEEIEGYIRWKKLDSKTDTLIWVDIDRQLTYVLKKNEDTESWLLERTIICSTGENKSPTKTGIYKIKDRGEWFYSNYFNSGAMYWVRYCGSYLFHSVAMDKDRKITNDTLGKKSSAGCIRMSVNDSKWFYENSPEGSTVFVY</sequence>
<dbReference type="SUPFAM" id="SSF141523">
    <property type="entry name" value="L,D-transpeptidase catalytic domain-like"/>
    <property type="match status" value="1"/>
</dbReference>
<comment type="caution">
    <text evidence="8">The sequence shown here is derived from an EMBL/GenBank/DDBJ whole genome shotgun (WGS) entry which is preliminary data.</text>
</comment>
<dbReference type="RefSeq" id="WP_170128223.1">
    <property type="nucleotide sequence ID" value="NZ_QNRX01000008.1"/>
</dbReference>
<keyword evidence="4 6" id="KW-0573">Peptidoglycan synthesis</keyword>
<dbReference type="AlphaFoldDB" id="A0A366I6N4"/>